<keyword evidence="3" id="KW-1185">Reference proteome</keyword>
<accession>A0A4C1XNK0</accession>
<protein>
    <submittedName>
        <fullName evidence="2">Uncharacterized protein</fullName>
    </submittedName>
</protein>
<reference evidence="2 3" key="1">
    <citation type="journal article" date="2019" name="Commun. Biol.">
        <title>The bagworm genome reveals a unique fibroin gene that provides high tensile strength.</title>
        <authorList>
            <person name="Kono N."/>
            <person name="Nakamura H."/>
            <person name="Ohtoshi R."/>
            <person name="Tomita M."/>
            <person name="Numata K."/>
            <person name="Arakawa K."/>
        </authorList>
    </citation>
    <scope>NUCLEOTIDE SEQUENCE [LARGE SCALE GENOMIC DNA]</scope>
</reference>
<sequence>MAVQVEYVIHQSRVARSMLRSILRSHLPLRAKVALYKGYIHSWLTYRAPPWAPLNSSGTSHRRTRGRRAADPFPENSSKRLLPKTRTRLNARAGPYNLDPRKGPPYTRRTSGMRQQ</sequence>
<dbReference type="EMBL" id="BGZK01000906">
    <property type="protein sequence ID" value="GBP64700.1"/>
    <property type="molecule type" value="Genomic_DNA"/>
</dbReference>
<comment type="caution">
    <text evidence="2">The sequence shown here is derived from an EMBL/GenBank/DDBJ whole genome shotgun (WGS) entry which is preliminary data.</text>
</comment>
<feature type="region of interest" description="Disordered" evidence="1">
    <location>
        <begin position="52"/>
        <end position="116"/>
    </location>
</feature>
<organism evidence="2 3">
    <name type="scientific">Eumeta variegata</name>
    <name type="common">Bagworm moth</name>
    <name type="synonym">Eumeta japonica</name>
    <dbReference type="NCBI Taxonomy" id="151549"/>
    <lineage>
        <taxon>Eukaryota</taxon>
        <taxon>Metazoa</taxon>
        <taxon>Ecdysozoa</taxon>
        <taxon>Arthropoda</taxon>
        <taxon>Hexapoda</taxon>
        <taxon>Insecta</taxon>
        <taxon>Pterygota</taxon>
        <taxon>Neoptera</taxon>
        <taxon>Endopterygota</taxon>
        <taxon>Lepidoptera</taxon>
        <taxon>Glossata</taxon>
        <taxon>Ditrysia</taxon>
        <taxon>Tineoidea</taxon>
        <taxon>Psychidae</taxon>
        <taxon>Oiketicinae</taxon>
        <taxon>Eumeta</taxon>
    </lineage>
</organism>
<proteinExistence type="predicted"/>
<dbReference type="AlphaFoldDB" id="A0A4C1XNK0"/>
<evidence type="ECO:0000313" key="3">
    <source>
        <dbReference type="Proteomes" id="UP000299102"/>
    </source>
</evidence>
<dbReference type="Proteomes" id="UP000299102">
    <property type="component" value="Unassembled WGS sequence"/>
</dbReference>
<evidence type="ECO:0000313" key="2">
    <source>
        <dbReference type="EMBL" id="GBP64700.1"/>
    </source>
</evidence>
<dbReference type="OrthoDB" id="412981at2759"/>
<gene>
    <name evidence="2" type="ORF">EVAR_59866_1</name>
</gene>
<evidence type="ECO:0000256" key="1">
    <source>
        <dbReference type="SAM" id="MobiDB-lite"/>
    </source>
</evidence>
<name>A0A4C1XNK0_EUMVA</name>